<dbReference type="PANTHER" id="PTHR31649:SF1">
    <property type="entry name" value="FARNESOIC ACID O-METHYL TRANSFERASE DOMAIN-CONTAINING PROTEIN"/>
    <property type="match status" value="1"/>
</dbReference>
<organism evidence="1">
    <name type="scientific">Timema monikensis</name>
    <dbReference type="NCBI Taxonomy" id="170555"/>
    <lineage>
        <taxon>Eukaryota</taxon>
        <taxon>Metazoa</taxon>
        <taxon>Ecdysozoa</taxon>
        <taxon>Arthropoda</taxon>
        <taxon>Hexapoda</taxon>
        <taxon>Insecta</taxon>
        <taxon>Pterygota</taxon>
        <taxon>Neoptera</taxon>
        <taxon>Polyneoptera</taxon>
        <taxon>Phasmatodea</taxon>
        <taxon>Timematodea</taxon>
        <taxon>Timematoidea</taxon>
        <taxon>Timematidae</taxon>
        <taxon>Timema</taxon>
    </lineage>
</organism>
<dbReference type="Pfam" id="PF11901">
    <property type="entry name" value="DM9"/>
    <property type="match status" value="1"/>
</dbReference>
<reference evidence="1" key="1">
    <citation type="submission" date="2020-11" db="EMBL/GenBank/DDBJ databases">
        <authorList>
            <person name="Tran Van P."/>
        </authorList>
    </citation>
    <scope>NUCLEOTIDE SEQUENCE</scope>
</reference>
<name>A0A7R9EFU3_9NEOP</name>
<evidence type="ECO:0000313" key="1">
    <source>
        <dbReference type="EMBL" id="CAD7433197.1"/>
    </source>
</evidence>
<proteinExistence type="predicted"/>
<dbReference type="InterPro" id="IPR006616">
    <property type="entry name" value="DM9_repeat"/>
</dbReference>
<dbReference type="PANTHER" id="PTHR31649">
    <property type="entry name" value="AGAP009604-PA"/>
    <property type="match status" value="1"/>
</dbReference>
<dbReference type="EMBL" id="OB796207">
    <property type="protein sequence ID" value="CAD7433197.1"/>
    <property type="molecule type" value="Genomic_DNA"/>
</dbReference>
<gene>
    <name evidence="1" type="ORF">TMSB3V08_LOCUS9879</name>
</gene>
<protein>
    <submittedName>
        <fullName evidence="1">Uncharacterized protein</fullName>
    </submittedName>
</protein>
<accession>A0A7R9EFU3</accession>
<dbReference type="SMART" id="SM00696">
    <property type="entry name" value="DM9"/>
    <property type="match status" value="2"/>
</dbReference>
<sequence>MWVQSSMGQIPDGAVWAGKDGDGSDIFVGRAFHEGDFVPGKVIPSAGGAFIAYGGEEHSKFDYEVYCHGHVAWEQSGHGHVPFGAVEGGRTSEGEPLFVGRVLHNGTLTPGKVQPSHRVCYISYGGQEIPYDTYEVLIHK</sequence>
<dbReference type="AlphaFoldDB" id="A0A7R9EFU3"/>